<dbReference type="Proteomes" id="UP001497623">
    <property type="component" value="Unassembled WGS sequence"/>
</dbReference>
<name>A0AAV2QS83_MEGNR</name>
<dbReference type="EMBL" id="CAXKWB010009556">
    <property type="protein sequence ID" value="CAL4095164.1"/>
    <property type="molecule type" value="Genomic_DNA"/>
</dbReference>
<dbReference type="InterPro" id="IPR016187">
    <property type="entry name" value="CTDL_fold"/>
</dbReference>
<protein>
    <submittedName>
        <fullName evidence="1">Uncharacterized protein</fullName>
    </submittedName>
</protein>
<feature type="non-terminal residue" evidence="1">
    <location>
        <position position="114"/>
    </location>
</feature>
<evidence type="ECO:0000313" key="1">
    <source>
        <dbReference type="EMBL" id="CAL4095164.1"/>
    </source>
</evidence>
<organism evidence="1 2">
    <name type="scientific">Meganyctiphanes norvegica</name>
    <name type="common">Northern krill</name>
    <name type="synonym">Thysanopoda norvegica</name>
    <dbReference type="NCBI Taxonomy" id="48144"/>
    <lineage>
        <taxon>Eukaryota</taxon>
        <taxon>Metazoa</taxon>
        <taxon>Ecdysozoa</taxon>
        <taxon>Arthropoda</taxon>
        <taxon>Crustacea</taxon>
        <taxon>Multicrustacea</taxon>
        <taxon>Malacostraca</taxon>
        <taxon>Eumalacostraca</taxon>
        <taxon>Eucarida</taxon>
        <taxon>Euphausiacea</taxon>
        <taxon>Euphausiidae</taxon>
        <taxon>Meganyctiphanes</taxon>
    </lineage>
</organism>
<dbReference type="AlphaFoldDB" id="A0AAV2QS83"/>
<sequence length="114" mass="13902">DNDAMRYWRALYNKYYSGHQSPDVRCDLEGGYCLRDEETCPSGDHIRYQTRCYNRCDCCFREVRKYENSYHWTLVKKRLSWRKAQDYCREALDADLLVPENIAYLIDYLREENM</sequence>
<keyword evidence="2" id="KW-1185">Reference proteome</keyword>
<evidence type="ECO:0000313" key="2">
    <source>
        <dbReference type="Proteomes" id="UP001497623"/>
    </source>
</evidence>
<reference evidence="1 2" key="1">
    <citation type="submission" date="2024-05" db="EMBL/GenBank/DDBJ databases">
        <authorList>
            <person name="Wallberg A."/>
        </authorList>
    </citation>
    <scope>NUCLEOTIDE SEQUENCE [LARGE SCALE GENOMIC DNA]</scope>
</reference>
<gene>
    <name evidence="1" type="ORF">MNOR_LOCUS15341</name>
</gene>
<proteinExistence type="predicted"/>
<dbReference type="SUPFAM" id="SSF56436">
    <property type="entry name" value="C-type lectin-like"/>
    <property type="match status" value="1"/>
</dbReference>
<comment type="caution">
    <text evidence="1">The sequence shown here is derived from an EMBL/GenBank/DDBJ whole genome shotgun (WGS) entry which is preliminary data.</text>
</comment>
<accession>A0AAV2QS83</accession>
<feature type="non-terminal residue" evidence="1">
    <location>
        <position position="1"/>
    </location>
</feature>